<protein>
    <submittedName>
        <fullName evidence="2">DUF2513 domain-containing protein</fullName>
    </submittedName>
    <submittedName>
        <fullName evidence="1">Uncharacterized protein DUF2513</fullName>
    </submittedName>
</protein>
<dbReference type="AlphaFoldDB" id="A0A2V4VVM3"/>
<keyword evidence="4" id="KW-1185">Reference proteome</keyword>
<dbReference type="EMBL" id="CP054614">
    <property type="protein sequence ID" value="QKS55890.1"/>
    <property type="molecule type" value="Genomic_DNA"/>
</dbReference>
<evidence type="ECO:0000313" key="1">
    <source>
        <dbReference type="EMBL" id="PYE51507.1"/>
    </source>
</evidence>
<evidence type="ECO:0000313" key="3">
    <source>
        <dbReference type="Proteomes" id="UP000247790"/>
    </source>
</evidence>
<proteinExistence type="predicted"/>
<reference evidence="1 3" key="1">
    <citation type="submission" date="2018-06" db="EMBL/GenBank/DDBJ databases">
        <title>Genomic Encyclopedia of Type Strains, Phase III (KMG-III): the genomes of soil and plant-associated and newly described type strains.</title>
        <authorList>
            <person name="Whitman W."/>
        </authorList>
    </citation>
    <scope>NUCLEOTIDE SEQUENCE [LARGE SCALE GENOMIC DNA]</scope>
    <source>
        <strain evidence="1 3">CECT 7022</strain>
    </source>
</reference>
<organism evidence="1 3">
    <name type="scientific">Paenibacillus barcinonensis</name>
    <dbReference type="NCBI Taxonomy" id="198119"/>
    <lineage>
        <taxon>Bacteria</taxon>
        <taxon>Bacillati</taxon>
        <taxon>Bacillota</taxon>
        <taxon>Bacilli</taxon>
        <taxon>Bacillales</taxon>
        <taxon>Paenibacillaceae</taxon>
        <taxon>Paenibacillus</taxon>
    </lineage>
</organism>
<reference evidence="2 4" key="2">
    <citation type="submission" date="2020-06" db="EMBL/GenBank/DDBJ databases">
        <title>Complete genome of Paenibacillus barcinonensis KACC11450.</title>
        <authorList>
            <person name="Kim M."/>
            <person name="Park Y.-J."/>
            <person name="Shin J.-H."/>
        </authorList>
    </citation>
    <scope>NUCLEOTIDE SEQUENCE [LARGE SCALE GENOMIC DNA]</scope>
    <source>
        <strain evidence="2 4">KACC11450</strain>
    </source>
</reference>
<dbReference type="Pfam" id="PF10711">
    <property type="entry name" value="DUF2513"/>
    <property type="match status" value="1"/>
</dbReference>
<evidence type="ECO:0000313" key="2">
    <source>
        <dbReference type="EMBL" id="QKS55890.1"/>
    </source>
</evidence>
<dbReference type="EMBL" id="QJSW01000002">
    <property type="protein sequence ID" value="PYE51507.1"/>
    <property type="molecule type" value="Genomic_DNA"/>
</dbReference>
<accession>A0A2V4VVM3</accession>
<dbReference type="Proteomes" id="UP000509327">
    <property type="component" value="Chromosome"/>
</dbReference>
<dbReference type="InterPro" id="IPR019650">
    <property type="entry name" value="DUF2513"/>
</dbReference>
<dbReference type="RefSeq" id="WP_167433601.1">
    <property type="nucleotide sequence ID" value="NZ_CP054614.1"/>
</dbReference>
<gene>
    <name evidence="1" type="ORF">DFQ00_102301</name>
    <name evidence="2" type="ORF">HUB98_05780</name>
</gene>
<name>A0A2V4VVM3_PAEBA</name>
<evidence type="ECO:0000313" key="4">
    <source>
        <dbReference type="Proteomes" id="UP000509327"/>
    </source>
</evidence>
<sequence>MKRDMELIINILKCIEEGWEENFEEYFAEVEDYHFWHNVWLTRDFGLIETQDFHSLGKETTFTPTRITWEGHDFLDAARSEAVVSEAKEIAKKKGLDFLNLPYELTKSLLVEVTKGALFS</sequence>
<dbReference type="Proteomes" id="UP000247790">
    <property type="component" value="Unassembled WGS sequence"/>
</dbReference>